<dbReference type="PANTHER" id="PTHR35797">
    <property type="entry name" value="PROTEASE-RELATED"/>
    <property type="match status" value="1"/>
</dbReference>
<keyword evidence="4" id="KW-1185">Reference proteome</keyword>
<dbReference type="Proteomes" id="UP000679779">
    <property type="component" value="Unassembled WGS sequence"/>
</dbReference>
<feature type="transmembrane region" description="Helical" evidence="1">
    <location>
        <begin position="245"/>
        <end position="269"/>
    </location>
</feature>
<dbReference type="Pfam" id="PF02517">
    <property type="entry name" value="Rce1-like"/>
    <property type="match status" value="1"/>
</dbReference>
<comment type="caution">
    <text evidence="3">The sequence shown here is derived from an EMBL/GenBank/DDBJ whole genome shotgun (WGS) entry which is preliminary data.</text>
</comment>
<feature type="transmembrane region" description="Helical" evidence="1">
    <location>
        <begin position="110"/>
        <end position="130"/>
    </location>
</feature>
<keyword evidence="1" id="KW-0812">Transmembrane</keyword>
<dbReference type="GO" id="GO:0006508">
    <property type="term" value="P:proteolysis"/>
    <property type="evidence" value="ECO:0007669"/>
    <property type="project" value="UniProtKB-KW"/>
</dbReference>
<feature type="transmembrane region" description="Helical" evidence="1">
    <location>
        <begin position="184"/>
        <end position="205"/>
    </location>
</feature>
<feature type="domain" description="CAAX prenyl protease 2/Lysostaphin resistance protein A-like" evidence="2">
    <location>
        <begin position="117"/>
        <end position="225"/>
    </location>
</feature>
<dbReference type="InterPro" id="IPR042150">
    <property type="entry name" value="MmRce1-like"/>
</dbReference>
<dbReference type="AlphaFoldDB" id="A0A919XIX6"/>
<dbReference type="EMBL" id="BORQ01000003">
    <property type="protein sequence ID" value="GIO31710.1"/>
    <property type="molecule type" value="Genomic_DNA"/>
</dbReference>
<evidence type="ECO:0000313" key="4">
    <source>
        <dbReference type="Proteomes" id="UP000679779"/>
    </source>
</evidence>
<gene>
    <name evidence="3" type="ORF">J2TS6_28510</name>
</gene>
<feature type="transmembrane region" description="Helical" evidence="1">
    <location>
        <begin position="78"/>
        <end position="98"/>
    </location>
</feature>
<keyword evidence="1" id="KW-1133">Transmembrane helix</keyword>
<keyword evidence="3" id="KW-0378">Hydrolase</keyword>
<dbReference type="RefSeq" id="WP_201452164.1">
    <property type="nucleotide sequence ID" value="NZ_BORQ01000003.1"/>
</dbReference>
<keyword evidence="1" id="KW-0472">Membrane</keyword>
<dbReference type="InterPro" id="IPR003675">
    <property type="entry name" value="Rce1/LyrA-like_dom"/>
</dbReference>
<dbReference type="GO" id="GO:0004175">
    <property type="term" value="F:endopeptidase activity"/>
    <property type="evidence" value="ECO:0007669"/>
    <property type="project" value="UniProtKB-ARBA"/>
</dbReference>
<dbReference type="PANTHER" id="PTHR35797:SF1">
    <property type="entry name" value="PROTEASE"/>
    <property type="match status" value="1"/>
</dbReference>
<organism evidence="3 4">
    <name type="scientific">Paenibacillus albilobatus</name>
    <dbReference type="NCBI Taxonomy" id="2716884"/>
    <lineage>
        <taxon>Bacteria</taxon>
        <taxon>Bacillati</taxon>
        <taxon>Bacillota</taxon>
        <taxon>Bacilli</taxon>
        <taxon>Bacillales</taxon>
        <taxon>Paenibacillaceae</taxon>
        <taxon>Paenibacillus</taxon>
    </lineage>
</organism>
<feature type="transmembrane region" description="Helical" evidence="1">
    <location>
        <begin position="217"/>
        <end position="239"/>
    </location>
</feature>
<evidence type="ECO:0000313" key="3">
    <source>
        <dbReference type="EMBL" id="GIO31710.1"/>
    </source>
</evidence>
<protein>
    <submittedName>
        <fullName evidence="3">CAAX amino protease</fullName>
    </submittedName>
</protein>
<name>A0A919XIX6_9BACL</name>
<sequence length="284" mass="32054">MYNRTVWNMVIFVLVALLSGWIGVMVDSVMADQPEGGSLGMGVWLVLPMLTVILSLCFTKSGFREIGFRPNIQGNVKWYVASLLIFPVVTGIVLLIGAGTGWIDFSGLDFSTFFGVFAGMLAVHFIKNIFEETIWRGFLTSQLVKLHLSDWKVYLIVGCVWGAWHIPYYLVFLPEADMEPVLPVGRMMFAVVAFLTMICWAVMFIELYRVTKSIWPCIILHMVEDSLVNPLVISGYIHIVPSKEIVLSPINGIVTTLLYLAVGFGIRAYRKSRETILHRPTFKY</sequence>
<reference evidence="3" key="1">
    <citation type="submission" date="2021-03" db="EMBL/GenBank/DDBJ databases">
        <title>Antimicrobial resistance genes in bacteria isolated from Japanese honey, and their potential for conferring macrolide and lincosamide resistance in the American foulbrood pathogen Paenibacillus larvae.</title>
        <authorList>
            <person name="Okamoto M."/>
            <person name="Kumagai M."/>
            <person name="Kanamori H."/>
            <person name="Takamatsu D."/>
        </authorList>
    </citation>
    <scope>NUCLEOTIDE SEQUENCE</scope>
    <source>
        <strain evidence="3">J2TS6</strain>
    </source>
</reference>
<dbReference type="GO" id="GO:0080120">
    <property type="term" value="P:CAAX-box protein maturation"/>
    <property type="evidence" value="ECO:0007669"/>
    <property type="project" value="UniProtKB-ARBA"/>
</dbReference>
<feature type="transmembrane region" description="Helical" evidence="1">
    <location>
        <begin position="151"/>
        <end position="172"/>
    </location>
</feature>
<evidence type="ECO:0000259" key="2">
    <source>
        <dbReference type="Pfam" id="PF02517"/>
    </source>
</evidence>
<feature type="transmembrane region" description="Helical" evidence="1">
    <location>
        <begin position="41"/>
        <end position="58"/>
    </location>
</feature>
<proteinExistence type="predicted"/>
<keyword evidence="3" id="KW-0645">Protease</keyword>
<accession>A0A919XIX6</accession>
<evidence type="ECO:0000256" key="1">
    <source>
        <dbReference type="SAM" id="Phobius"/>
    </source>
</evidence>